<name>A0A834MDN9_RHYFE</name>
<evidence type="ECO:0000313" key="3">
    <source>
        <dbReference type="Proteomes" id="UP000625711"/>
    </source>
</evidence>
<dbReference type="Proteomes" id="UP000625711">
    <property type="component" value="Unassembled WGS sequence"/>
</dbReference>
<protein>
    <submittedName>
        <fullName evidence="2">Uncharacterized protein</fullName>
    </submittedName>
</protein>
<keyword evidence="3" id="KW-1185">Reference proteome</keyword>
<evidence type="ECO:0000256" key="1">
    <source>
        <dbReference type="SAM" id="MobiDB-lite"/>
    </source>
</evidence>
<evidence type="ECO:0000313" key="2">
    <source>
        <dbReference type="EMBL" id="KAF7277831.1"/>
    </source>
</evidence>
<dbReference type="AlphaFoldDB" id="A0A834MDN9"/>
<reference evidence="2" key="1">
    <citation type="submission" date="2020-08" db="EMBL/GenBank/DDBJ databases">
        <title>Genome sequencing and assembly of the red palm weevil Rhynchophorus ferrugineus.</title>
        <authorList>
            <person name="Dias G.B."/>
            <person name="Bergman C.M."/>
            <person name="Manee M."/>
        </authorList>
    </citation>
    <scope>NUCLEOTIDE SEQUENCE</scope>
    <source>
        <strain evidence="2">AA-2017</strain>
        <tissue evidence="2">Whole larva</tissue>
    </source>
</reference>
<comment type="caution">
    <text evidence="2">The sequence shown here is derived from an EMBL/GenBank/DDBJ whole genome shotgun (WGS) entry which is preliminary data.</text>
</comment>
<proteinExistence type="predicted"/>
<feature type="region of interest" description="Disordered" evidence="1">
    <location>
        <begin position="26"/>
        <end position="73"/>
    </location>
</feature>
<accession>A0A834MDN9</accession>
<organism evidence="2 3">
    <name type="scientific">Rhynchophorus ferrugineus</name>
    <name type="common">Red palm weevil</name>
    <name type="synonym">Curculio ferrugineus</name>
    <dbReference type="NCBI Taxonomy" id="354439"/>
    <lineage>
        <taxon>Eukaryota</taxon>
        <taxon>Metazoa</taxon>
        <taxon>Ecdysozoa</taxon>
        <taxon>Arthropoda</taxon>
        <taxon>Hexapoda</taxon>
        <taxon>Insecta</taxon>
        <taxon>Pterygota</taxon>
        <taxon>Neoptera</taxon>
        <taxon>Endopterygota</taxon>
        <taxon>Coleoptera</taxon>
        <taxon>Polyphaga</taxon>
        <taxon>Cucujiformia</taxon>
        <taxon>Curculionidae</taxon>
        <taxon>Dryophthorinae</taxon>
        <taxon>Rhynchophorus</taxon>
    </lineage>
</organism>
<dbReference type="EMBL" id="JAACXV010000413">
    <property type="protein sequence ID" value="KAF7277831.1"/>
    <property type="molecule type" value="Genomic_DNA"/>
</dbReference>
<gene>
    <name evidence="2" type="ORF">GWI33_009247</name>
</gene>
<sequence>MRPITIPVIQGIQLINTAGATPVSLMRSTRPKKGKSRIQTKEVPRNMIQSLNRRPATRKGFEQTGEGRGGKGTSEEPFAVYVCICGRGQNGDVSGKASEENYSNNLWMGADELSYTRQRWYYVRETMD</sequence>
<feature type="compositionally biased region" description="Basic residues" evidence="1">
    <location>
        <begin position="29"/>
        <end position="38"/>
    </location>
</feature>